<dbReference type="Pfam" id="PF01471">
    <property type="entry name" value="PG_binding_1"/>
    <property type="match status" value="1"/>
</dbReference>
<dbReference type="Gene3D" id="1.10.101.10">
    <property type="entry name" value="PGBD-like superfamily/PGBD"/>
    <property type="match status" value="1"/>
</dbReference>
<dbReference type="Proteomes" id="UP000666915">
    <property type="component" value="Unassembled WGS sequence"/>
</dbReference>
<feature type="region of interest" description="Disordered" evidence="3">
    <location>
        <begin position="248"/>
        <end position="272"/>
    </location>
</feature>
<keyword evidence="6" id="KW-1185">Reference proteome</keyword>
<dbReference type="InterPro" id="IPR002477">
    <property type="entry name" value="Peptidoglycan-bd-like"/>
</dbReference>
<organism evidence="5 6">
    <name type="scientific">Actinomadura nitritigenes</name>
    <dbReference type="NCBI Taxonomy" id="134602"/>
    <lineage>
        <taxon>Bacteria</taxon>
        <taxon>Bacillati</taxon>
        <taxon>Actinomycetota</taxon>
        <taxon>Actinomycetes</taxon>
        <taxon>Streptosporangiales</taxon>
        <taxon>Thermomonosporaceae</taxon>
        <taxon>Actinomadura</taxon>
    </lineage>
</organism>
<comment type="caution">
    <text evidence="5">The sequence shown here is derived from an EMBL/GenBank/DDBJ whole genome shotgun (WGS) entry which is preliminary data.</text>
</comment>
<dbReference type="Gene3D" id="2.40.30.170">
    <property type="match status" value="1"/>
</dbReference>
<protein>
    <submittedName>
        <fullName evidence="5">Peptidoglycan-binding protein</fullName>
    </submittedName>
</protein>
<name>A0ABS3RE16_9ACTN</name>
<dbReference type="InterPro" id="IPR050465">
    <property type="entry name" value="UPF0194_transport"/>
</dbReference>
<gene>
    <name evidence="5" type="ORF">J4557_43755</name>
</gene>
<dbReference type="RefSeq" id="WP_208272902.1">
    <property type="nucleotide sequence ID" value="NZ_BAAAGM010000019.1"/>
</dbReference>
<dbReference type="SUPFAM" id="SSF47090">
    <property type="entry name" value="PGBD-like"/>
    <property type="match status" value="1"/>
</dbReference>
<accession>A0ABS3RE16</accession>
<dbReference type="PANTHER" id="PTHR32347">
    <property type="entry name" value="EFFLUX SYSTEM COMPONENT YKNX-RELATED"/>
    <property type="match status" value="1"/>
</dbReference>
<comment type="subcellular location">
    <subcellularLocation>
        <location evidence="1">Cell envelope</location>
    </subcellularLocation>
</comment>
<evidence type="ECO:0000313" key="5">
    <source>
        <dbReference type="EMBL" id="MBO2444456.1"/>
    </source>
</evidence>
<dbReference type="InterPro" id="IPR036365">
    <property type="entry name" value="PGBD-like_sf"/>
</dbReference>
<dbReference type="EMBL" id="JAGEOK010000046">
    <property type="protein sequence ID" value="MBO2444456.1"/>
    <property type="molecule type" value="Genomic_DNA"/>
</dbReference>
<evidence type="ECO:0000313" key="6">
    <source>
        <dbReference type="Proteomes" id="UP000666915"/>
    </source>
</evidence>
<reference evidence="5 6" key="1">
    <citation type="submission" date="2021-03" db="EMBL/GenBank/DDBJ databases">
        <authorList>
            <person name="Kanchanasin P."/>
            <person name="Saeng-In P."/>
            <person name="Phongsopitanun W."/>
            <person name="Yuki M."/>
            <person name="Kudo T."/>
            <person name="Ohkuma M."/>
            <person name="Tanasupawat S."/>
        </authorList>
    </citation>
    <scope>NUCLEOTIDE SEQUENCE [LARGE SCALE GENOMIC DNA]</scope>
    <source>
        <strain evidence="5 6">L46</strain>
    </source>
</reference>
<proteinExistence type="predicted"/>
<evidence type="ECO:0000256" key="2">
    <source>
        <dbReference type="ARBA" id="ARBA00023054"/>
    </source>
</evidence>
<evidence type="ECO:0000259" key="4">
    <source>
        <dbReference type="Pfam" id="PF01471"/>
    </source>
</evidence>
<feature type="compositionally biased region" description="Gly residues" evidence="3">
    <location>
        <begin position="255"/>
        <end position="268"/>
    </location>
</feature>
<keyword evidence="2" id="KW-0175">Coiled coil</keyword>
<evidence type="ECO:0000256" key="1">
    <source>
        <dbReference type="ARBA" id="ARBA00004196"/>
    </source>
</evidence>
<dbReference type="InterPro" id="IPR036366">
    <property type="entry name" value="PGBDSf"/>
</dbReference>
<evidence type="ECO:0000256" key="3">
    <source>
        <dbReference type="SAM" id="MobiDB-lite"/>
    </source>
</evidence>
<sequence>MRRTLILGGVALVGLAGAAGWTVMDGGGHASGGTETGAISTGTAAVTRTDVAERQVLSGKLGYAGAYQVQATGAGVVTKLPPVGRRIRRGDAAYEIDGTKVPLMYGTRPVWRAFEVGMTDGADVRQLESNLKALGYGDGLTVDDHYSTATYWAVRHWQDDRNLTVTGTVPLGQIVFAPGPVRVSALDVSPGTRVQAGHPVEHGTTPRQAVTVQVSPTELPNVKVGDPVVVTLPDQSTRRGRVSAIGTVATTPSTGGDGGDGGGGGGGTADQSTAPVTVTVTGTIHGLLDQTSVQVSIVAQQDRGVLAVPTTALRPLPGGAYEVIVVSGTARRHVTVRTGLFDESSGLVEVTGAGLAAGQRVEVPDDGS</sequence>
<feature type="domain" description="Peptidoglycan binding-like" evidence="4">
    <location>
        <begin position="121"/>
        <end position="168"/>
    </location>
</feature>